<sequence length="153" mass="16342">MDPPSRVVSEGLPLLITCPAPGDTSERRFHFYKDRAEIGPGDAGSEISTVEPGTGSMNVSVLSIPQAGPNSTGEFTCGYEENVGGSDLTVTGFQFSRAARQIISSGNSDTHTLSYRTQKDTGSYTCVYWAEPSGHRMKSVETPTVSINVTCEL</sequence>
<dbReference type="PROSITE" id="PS50835">
    <property type="entry name" value="IG_LIKE"/>
    <property type="match status" value="1"/>
</dbReference>
<gene>
    <name evidence="2" type="ORF">DR999_PMT21700</name>
</gene>
<dbReference type="InterPro" id="IPR003599">
    <property type="entry name" value="Ig_sub"/>
</dbReference>
<dbReference type="InterPro" id="IPR036179">
    <property type="entry name" value="Ig-like_dom_sf"/>
</dbReference>
<dbReference type="AlphaFoldDB" id="A0A4D9DJA5"/>
<evidence type="ECO:0000313" key="3">
    <source>
        <dbReference type="Proteomes" id="UP000297703"/>
    </source>
</evidence>
<proteinExistence type="predicted"/>
<dbReference type="InterPro" id="IPR013783">
    <property type="entry name" value="Ig-like_fold"/>
</dbReference>
<evidence type="ECO:0000313" key="2">
    <source>
        <dbReference type="EMBL" id="TFJ96511.1"/>
    </source>
</evidence>
<keyword evidence="2" id="KW-0378">Hydrolase</keyword>
<dbReference type="Gene3D" id="2.60.40.10">
    <property type="entry name" value="Immunoglobulins"/>
    <property type="match status" value="1"/>
</dbReference>
<organism evidence="2 3">
    <name type="scientific">Platysternon megacephalum</name>
    <name type="common">big-headed turtle</name>
    <dbReference type="NCBI Taxonomy" id="55544"/>
    <lineage>
        <taxon>Eukaryota</taxon>
        <taxon>Metazoa</taxon>
        <taxon>Chordata</taxon>
        <taxon>Craniata</taxon>
        <taxon>Vertebrata</taxon>
        <taxon>Euteleostomi</taxon>
        <taxon>Archelosauria</taxon>
        <taxon>Testudinata</taxon>
        <taxon>Testudines</taxon>
        <taxon>Cryptodira</taxon>
        <taxon>Durocryptodira</taxon>
        <taxon>Testudinoidea</taxon>
        <taxon>Platysternidae</taxon>
        <taxon>Platysternon</taxon>
    </lineage>
</organism>
<name>A0A4D9DJA5_9SAUR</name>
<dbReference type="EMBL" id="QXTE01000655">
    <property type="protein sequence ID" value="TFJ96511.1"/>
    <property type="molecule type" value="Genomic_DNA"/>
</dbReference>
<comment type="caution">
    <text evidence="2">The sequence shown here is derived from an EMBL/GenBank/DDBJ whole genome shotgun (WGS) entry which is preliminary data.</text>
</comment>
<reference evidence="2 3" key="2">
    <citation type="submission" date="2019-04" db="EMBL/GenBank/DDBJ databases">
        <title>The genome sequence of big-headed turtle.</title>
        <authorList>
            <person name="Gong S."/>
        </authorList>
    </citation>
    <scope>NUCLEOTIDE SEQUENCE [LARGE SCALE GENOMIC DNA]</scope>
    <source>
        <strain evidence="2">DO16091913</strain>
        <tissue evidence="2">Muscle</tissue>
    </source>
</reference>
<dbReference type="GO" id="GO:0016787">
    <property type="term" value="F:hydrolase activity"/>
    <property type="evidence" value="ECO:0007669"/>
    <property type="project" value="UniProtKB-KW"/>
</dbReference>
<dbReference type="OrthoDB" id="6151406at2759"/>
<evidence type="ECO:0000259" key="1">
    <source>
        <dbReference type="PROSITE" id="PS50835"/>
    </source>
</evidence>
<accession>A0A4D9DJA5</accession>
<keyword evidence="3" id="KW-1185">Reference proteome</keyword>
<dbReference type="SMART" id="SM00409">
    <property type="entry name" value="IG"/>
    <property type="match status" value="1"/>
</dbReference>
<feature type="domain" description="Ig-like" evidence="1">
    <location>
        <begin position="1"/>
        <end position="91"/>
    </location>
</feature>
<protein>
    <submittedName>
        <fullName evidence="2">Alpha/beta hydrolase</fullName>
    </submittedName>
</protein>
<dbReference type="Proteomes" id="UP000297703">
    <property type="component" value="Unassembled WGS sequence"/>
</dbReference>
<dbReference type="SUPFAM" id="SSF48726">
    <property type="entry name" value="Immunoglobulin"/>
    <property type="match status" value="1"/>
</dbReference>
<dbReference type="InterPro" id="IPR007110">
    <property type="entry name" value="Ig-like_dom"/>
</dbReference>
<reference evidence="2 3" key="1">
    <citation type="submission" date="2019-04" db="EMBL/GenBank/DDBJ databases">
        <title>Draft genome of the big-headed turtle Platysternon megacephalum.</title>
        <authorList>
            <person name="Gong S."/>
        </authorList>
    </citation>
    <scope>NUCLEOTIDE SEQUENCE [LARGE SCALE GENOMIC DNA]</scope>
    <source>
        <strain evidence="2">DO16091913</strain>
        <tissue evidence="2">Muscle</tissue>
    </source>
</reference>